<evidence type="ECO:0000313" key="2">
    <source>
        <dbReference type="EMBL" id="KAF0722201.1"/>
    </source>
</evidence>
<dbReference type="EMBL" id="VJMJ01000343">
    <property type="protein sequence ID" value="KAF0722201.1"/>
    <property type="molecule type" value="Genomic_DNA"/>
</dbReference>
<comment type="caution">
    <text evidence="2">The sequence shown here is derived from an EMBL/GenBank/DDBJ whole genome shotgun (WGS) entry which is preliminary data.</text>
</comment>
<keyword evidence="3" id="KW-1185">Reference proteome</keyword>
<feature type="region of interest" description="Disordered" evidence="1">
    <location>
        <begin position="101"/>
        <end position="142"/>
    </location>
</feature>
<dbReference type="AlphaFoldDB" id="A0A6G0W7V2"/>
<dbReference type="Proteomes" id="UP000481153">
    <property type="component" value="Unassembled WGS sequence"/>
</dbReference>
<evidence type="ECO:0000256" key="1">
    <source>
        <dbReference type="SAM" id="MobiDB-lite"/>
    </source>
</evidence>
<gene>
    <name evidence="2" type="ORF">Ae201684_018584</name>
</gene>
<name>A0A6G0W7V2_9STRA</name>
<feature type="compositionally biased region" description="Basic and acidic residues" evidence="1">
    <location>
        <begin position="120"/>
        <end position="137"/>
    </location>
</feature>
<feature type="compositionally biased region" description="Low complexity" evidence="1">
    <location>
        <begin position="101"/>
        <end position="115"/>
    </location>
</feature>
<dbReference type="VEuPathDB" id="FungiDB:AeMF1_006566"/>
<proteinExistence type="predicted"/>
<accession>A0A6G0W7V2</accession>
<evidence type="ECO:0000313" key="3">
    <source>
        <dbReference type="Proteomes" id="UP000481153"/>
    </source>
</evidence>
<organism evidence="2 3">
    <name type="scientific">Aphanomyces euteiches</name>
    <dbReference type="NCBI Taxonomy" id="100861"/>
    <lineage>
        <taxon>Eukaryota</taxon>
        <taxon>Sar</taxon>
        <taxon>Stramenopiles</taxon>
        <taxon>Oomycota</taxon>
        <taxon>Saprolegniomycetes</taxon>
        <taxon>Saprolegniales</taxon>
        <taxon>Verrucalvaceae</taxon>
        <taxon>Aphanomyces</taxon>
    </lineage>
</organism>
<sequence>MKPSFKGSKFEKTRQTLREIMIEADHAESSLRRLREGVRRALNDLESQKEASNLADIEAFVDACVQNNSRPARAAWLKHQFEGYKLDLAEQAEALAAEDAISIDGSSSDSDSSQDSSDDYDPRGKKTRLDERSKDSKLTGVKGKGKLNSDGIVKTRVITAAEVHMLVHIPELPQDVRVAYCKLRDQRIWTDWMEKFQSFLPGTTTSYMESGAASMVGKLRKHGWRVSSEANQVKSRLEAAKKSFVDLLLALERVAGPEVFHYLLFNIHPLLARSWDACLHAETVEVRRSRGIH</sequence>
<protein>
    <submittedName>
        <fullName evidence="2">Uncharacterized protein</fullName>
    </submittedName>
</protein>
<reference evidence="2 3" key="1">
    <citation type="submission" date="2019-07" db="EMBL/GenBank/DDBJ databases">
        <title>Genomics analysis of Aphanomyces spp. identifies a new class of oomycete effector associated with host adaptation.</title>
        <authorList>
            <person name="Gaulin E."/>
        </authorList>
    </citation>
    <scope>NUCLEOTIDE SEQUENCE [LARGE SCALE GENOMIC DNA]</scope>
    <source>
        <strain evidence="2 3">ATCC 201684</strain>
    </source>
</reference>